<evidence type="ECO:0000313" key="1">
    <source>
        <dbReference type="EMBL" id="SCB88391.1"/>
    </source>
</evidence>
<keyword evidence="2" id="KW-1185">Reference proteome</keyword>
<proteinExistence type="predicted"/>
<comment type="caution">
    <text evidence="1">The sequence shown here is derived from an EMBL/GenBank/DDBJ whole genome shotgun (WGS) entry which is preliminary data.</text>
</comment>
<organism evidence="1 2">
    <name type="scientific">Weissella hellenica</name>
    <dbReference type="NCBI Taxonomy" id="46256"/>
    <lineage>
        <taxon>Bacteria</taxon>
        <taxon>Bacillati</taxon>
        <taxon>Bacillota</taxon>
        <taxon>Bacilli</taxon>
        <taxon>Lactobacillales</taxon>
        <taxon>Lactobacillaceae</taxon>
        <taxon>Weissella</taxon>
    </lineage>
</organism>
<gene>
    <name evidence="1" type="ORF">GA0061075_10542</name>
</gene>
<accession>A0ABY0K1A0</accession>
<dbReference type="Gene3D" id="3.30.70.370">
    <property type="match status" value="1"/>
</dbReference>
<dbReference type="Proteomes" id="UP000182448">
    <property type="component" value="Unassembled WGS sequence"/>
</dbReference>
<protein>
    <submittedName>
        <fullName evidence="1">DNA polymerase family A</fullName>
    </submittedName>
</protein>
<dbReference type="EMBL" id="FMAW01000005">
    <property type="protein sequence ID" value="SCB88391.1"/>
    <property type="molecule type" value="Genomic_DNA"/>
</dbReference>
<dbReference type="SUPFAM" id="SSF56672">
    <property type="entry name" value="DNA/RNA polymerases"/>
    <property type="match status" value="1"/>
</dbReference>
<name>A0ABY0K1A0_WEIHE</name>
<reference evidence="1 2" key="1">
    <citation type="submission" date="2016-08" db="EMBL/GenBank/DDBJ databases">
        <authorList>
            <person name="Varghese N."/>
            <person name="Submissions Spin"/>
        </authorList>
    </citation>
    <scope>NUCLEOTIDE SEQUENCE [LARGE SCALE GENOMIC DNA]</scope>
    <source>
        <strain evidence="1 2">R-53116</strain>
    </source>
</reference>
<evidence type="ECO:0000313" key="2">
    <source>
        <dbReference type="Proteomes" id="UP000182448"/>
    </source>
</evidence>
<dbReference type="InterPro" id="IPR043502">
    <property type="entry name" value="DNA/RNA_pol_sf"/>
</dbReference>
<dbReference type="Gene3D" id="1.10.150.20">
    <property type="entry name" value="5' to 3' exonuclease, C-terminal subdomain"/>
    <property type="match status" value="1"/>
</dbReference>
<sequence>MKEKIYGKDDQFDKYILPQLNSKGFTISYYQIIQDYLSDKLIIDDTFEFRRWSTGLLNMQGRVIDETAGVVHVVGRHEAYANIPMQISTSAPNTQAIPKWCRNYLVAPTGRRFVALDIGSAEPRALAGVADDEKLRMAISEGLYESVGNSLLEHTGIIIPRKIVKRLFMGFLYGQSLTGVAATLAEISLDTGYAHHIFYELQGLFPKSTSLLEQVSKMPVAYLQGSPSTINVLDKRPNQRRSYLASSIIAALVKRWSTRLIELNPEIWIHEIPRDALWLSIPESETDETMLSQGIMALKQAIDDCKFQFPIDEHVMTIKRLGEQNNENW</sequence>